<keyword evidence="1" id="KW-1133">Transmembrane helix</keyword>
<keyword evidence="3" id="KW-1185">Reference proteome</keyword>
<protein>
    <submittedName>
        <fullName evidence="2">Uncharacterized protein</fullName>
    </submittedName>
</protein>
<dbReference type="AlphaFoldDB" id="A0A516V611"/>
<evidence type="ECO:0000256" key="1">
    <source>
        <dbReference type="SAM" id="Phobius"/>
    </source>
</evidence>
<gene>
    <name evidence="2" type="ORF">FNZ56_08790</name>
</gene>
<dbReference type="EMBL" id="CP041742">
    <property type="protein sequence ID" value="QDQ73965.1"/>
    <property type="molecule type" value="Genomic_DNA"/>
</dbReference>
<organism evidence="2 3">
    <name type="scientific">Pseudoluteimonas lycopersici</name>
    <dbReference type="NCBI Taxonomy" id="1324796"/>
    <lineage>
        <taxon>Bacteria</taxon>
        <taxon>Pseudomonadati</taxon>
        <taxon>Pseudomonadota</taxon>
        <taxon>Gammaproteobacteria</taxon>
        <taxon>Lysobacterales</taxon>
        <taxon>Lysobacteraceae</taxon>
        <taxon>Pseudoluteimonas</taxon>
    </lineage>
</organism>
<name>A0A516V611_9GAMM</name>
<evidence type="ECO:0000313" key="3">
    <source>
        <dbReference type="Proteomes" id="UP000315891"/>
    </source>
</evidence>
<dbReference type="RefSeq" id="WP_143879476.1">
    <property type="nucleotide sequence ID" value="NZ_BAABLZ010000001.1"/>
</dbReference>
<evidence type="ECO:0000313" key="2">
    <source>
        <dbReference type="EMBL" id="QDQ73965.1"/>
    </source>
</evidence>
<dbReference type="Proteomes" id="UP000315891">
    <property type="component" value="Chromosome"/>
</dbReference>
<sequence length="205" mass="21627">MTRRGFHRHSGHVRFHPGITHRRKPANAAIPGSSAKMSVTKLAAIIVLANAAFAAMPAAAVEKSRELWDQGGPACQLSVPTTSSQVRPRATGMRNEGTSNQFIICQYASTSSAFKAAYIYFQTIDGANHAVQCTGMRGTAAGGDAYYATKSGDTGTGSYTQFSWSPADFDETTDFGNAMFSVTCILPAGTSIIATQAIYAEDVGA</sequence>
<proteinExistence type="predicted"/>
<keyword evidence="1" id="KW-0472">Membrane</keyword>
<accession>A0A516V611</accession>
<reference evidence="2 3" key="1">
    <citation type="submission" date="2019-07" db="EMBL/GenBank/DDBJ databases">
        <title>Lysobacter weifangensis sp. nov., isolated from bensulfuron-methyl contaminated farmland soil.</title>
        <authorList>
            <person name="Zhao H."/>
        </authorList>
    </citation>
    <scope>NUCLEOTIDE SEQUENCE [LARGE SCALE GENOMIC DNA]</scope>
    <source>
        <strain evidence="2 3">CC-Bw-6</strain>
    </source>
</reference>
<dbReference type="OrthoDB" id="6063089at2"/>
<feature type="transmembrane region" description="Helical" evidence="1">
    <location>
        <begin position="42"/>
        <end position="60"/>
    </location>
</feature>
<keyword evidence="1" id="KW-0812">Transmembrane</keyword>